<feature type="transmembrane region" description="Helical" evidence="6">
    <location>
        <begin position="61"/>
        <end position="81"/>
    </location>
</feature>
<evidence type="ECO:0000256" key="1">
    <source>
        <dbReference type="ARBA" id="ARBA00004651"/>
    </source>
</evidence>
<keyword evidence="3 6" id="KW-0812">Transmembrane</keyword>
<dbReference type="PANTHER" id="PTHR30250:SF11">
    <property type="entry name" value="O-ANTIGEN TRANSPORTER-RELATED"/>
    <property type="match status" value="1"/>
</dbReference>
<organism evidence="7">
    <name type="scientific">uncultured bacterium</name>
    <name type="common">gcode 4</name>
    <dbReference type="NCBI Taxonomy" id="1234023"/>
    <lineage>
        <taxon>Bacteria</taxon>
        <taxon>environmental samples</taxon>
    </lineage>
</organism>
<gene>
    <name evidence="7" type="ORF">ACD_78C00091G0004</name>
</gene>
<feature type="transmembrane region" description="Helical" evidence="6">
    <location>
        <begin position="283"/>
        <end position="306"/>
    </location>
</feature>
<accession>K1XYS9</accession>
<evidence type="ECO:0000256" key="2">
    <source>
        <dbReference type="ARBA" id="ARBA00022475"/>
    </source>
</evidence>
<feature type="transmembrane region" description="Helical" evidence="6">
    <location>
        <begin position="176"/>
        <end position="195"/>
    </location>
</feature>
<reference evidence="7" key="1">
    <citation type="journal article" date="2012" name="Science">
        <title>Fermentation, hydrogen, and sulfur metabolism in multiple uncultivated bacterial phyla.</title>
        <authorList>
            <person name="Wrighton K.C."/>
            <person name="Thomas B.C."/>
            <person name="Sharon I."/>
            <person name="Miller C.S."/>
            <person name="Castelle C.J."/>
            <person name="VerBerkmoes N.C."/>
            <person name="Wilkins M.J."/>
            <person name="Hettich R.L."/>
            <person name="Lipton M.S."/>
            <person name="Williams K.H."/>
            <person name="Long P.E."/>
            <person name="Banfield J.F."/>
        </authorList>
    </citation>
    <scope>NUCLEOTIDE SEQUENCE [LARGE SCALE GENOMIC DNA]</scope>
</reference>
<feature type="transmembrane region" description="Helical" evidence="6">
    <location>
        <begin position="102"/>
        <end position="129"/>
    </location>
</feature>
<name>K1XYS9_9BACT</name>
<evidence type="ECO:0000256" key="6">
    <source>
        <dbReference type="SAM" id="Phobius"/>
    </source>
</evidence>
<protein>
    <submittedName>
        <fullName evidence="7">Polysaccharide biosynthesis protein</fullName>
    </submittedName>
</protein>
<dbReference type="PANTHER" id="PTHR30250">
    <property type="entry name" value="PST FAMILY PREDICTED COLANIC ACID TRANSPORTER"/>
    <property type="match status" value="1"/>
</dbReference>
<dbReference type="GO" id="GO:0005886">
    <property type="term" value="C:plasma membrane"/>
    <property type="evidence" value="ECO:0007669"/>
    <property type="project" value="UniProtKB-SubCell"/>
</dbReference>
<dbReference type="EMBL" id="AMFJ01034091">
    <property type="protein sequence ID" value="EKD30317.1"/>
    <property type="molecule type" value="Genomic_DNA"/>
</dbReference>
<proteinExistence type="predicted"/>
<keyword evidence="5 6" id="KW-0472">Membrane</keyword>
<keyword evidence="4 6" id="KW-1133">Transmembrane helix</keyword>
<dbReference type="Pfam" id="PF01943">
    <property type="entry name" value="Polysacc_synt"/>
    <property type="match status" value="1"/>
</dbReference>
<evidence type="ECO:0000313" key="7">
    <source>
        <dbReference type="EMBL" id="EKD30317.1"/>
    </source>
</evidence>
<evidence type="ECO:0000256" key="4">
    <source>
        <dbReference type="ARBA" id="ARBA00022989"/>
    </source>
</evidence>
<feature type="transmembrane region" description="Helical" evidence="6">
    <location>
        <begin position="29"/>
        <end position="49"/>
    </location>
</feature>
<dbReference type="AlphaFoldDB" id="K1XYS9"/>
<evidence type="ECO:0000256" key="5">
    <source>
        <dbReference type="ARBA" id="ARBA00023136"/>
    </source>
</evidence>
<feature type="transmembrane region" description="Helical" evidence="6">
    <location>
        <begin position="444"/>
        <end position="467"/>
    </location>
</feature>
<feature type="transmembrane region" description="Helical" evidence="6">
    <location>
        <begin position="479"/>
        <end position="497"/>
    </location>
</feature>
<feature type="transmembrane region" description="Helical" evidence="6">
    <location>
        <begin position="415"/>
        <end position="432"/>
    </location>
</feature>
<feature type="transmembrane region" description="Helical" evidence="6">
    <location>
        <begin position="364"/>
        <end position="385"/>
    </location>
</feature>
<feature type="transmembrane region" description="Helical" evidence="6">
    <location>
        <begin position="201"/>
        <end position="220"/>
    </location>
</feature>
<keyword evidence="2" id="KW-1003">Cell membrane</keyword>
<evidence type="ECO:0000256" key="3">
    <source>
        <dbReference type="ARBA" id="ARBA00022692"/>
    </source>
</evidence>
<sequence>MTFFPYNIQLSKMLNHSESLAEKFIRKGFWLYLFSFLVGPLGYVVKIILSADLTVEEIGLLYGIIGLVMLLGVYHDLGLTESLNFFLPKFIVQKDWTRFKSLVAYSLVAQLVTSIFIGLILFFSSGYLAEHYFRSPEAASVIQIFCLFFLGMNLFSMNGTIFWVTQNTKLQKGTEFLRMIFVVFFTMGLYFMNMGSLITYAWTWIGGVVVGIGFGSYFMYRSYYVPYLKDAEIIYDRELIRKVIKYALWVVLAANVGTVLGQVDMQLIIYLLGTRDAGYYTNYLSIIAIPFIIITPIIGFLFPVISELHGKWAEAKIATIKNLFYKYFAVLGIATGMFMFVFGPAMASILFGEKFLMSGVILQYSAFFIVLNFLLQINFQILAGVGRIQERVKILGVGLVVNIILNLILIHYYGVVGSALAVGLSWIPIWYLSDKATRMYSSGFDFAFFLKNLALTTVIGGISWYYLTPLFVGISRVQGLALITGIVIVTVLPFVVLNMKEGRLFMGELKKIKKGG</sequence>
<comment type="caution">
    <text evidence="7">The sequence shown here is derived from an EMBL/GenBank/DDBJ whole genome shotgun (WGS) entry which is preliminary data.</text>
</comment>
<dbReference type="InterPro" id="IPR002797">
    <property type="entry name" value="Polysacc_synth"/>
</dbReference>
<comment type="subcellular location">
    <subcellularLocation>
        <location evidence="1">Cell membrane</location>
        <topology evidence="1">Multi-pass membrane protein</topology>
    </subcellularLocation>
</comment>
<feature type="transmembrane region" description="Helical" evidence="6">
    <location>
        <begin position="246"/>
        <end position="271"/>
    </location>
</feature>
<feature type="transmembrane region" description="Helical" evidence="6">
    <location>
        <begin position="392"/>
        <end position="409"/>
    </location>
</feature>
<feature type="transmembrane region" description="Helical" evidence="6">
    <location>
        <begin position="327"/>
        <end position="352"/>
    </location>
</feature>
<dbReference type="InterPro" id="IPR050833">
    <property type="entry name" value="Poly_Biosynth_Transport"/>
</dbReference>
<feature type="transmembrane region" description="Helical" evidence="6">
    <location>
        <begin position="141"/>
        <end position="164"/>
    </location>
</feature>